<dbReference type="SMART" id="SM00847">
    <property type="entry name" value="HA2"/>
    <property type="match status" value="1"/>
</dbReference>
<keyword evidence="1" id="KW-0547">Nucleotide-binding</keyword>
<evidence type="ECO:0000256" key="6">
    <source>
        <dbReference type="SAM" id="MobiDB-lite"/>
    </source>
</evidence>
<feature type="region of interest" description="Disordered" evidence="6">
    <location>
        <begin position="1090"/>
        <end position="1157"/>
    </location>
</feature>
<keyword evidence="3 10" id="KW-0347">Helicase</keyword>
<sequence length="1157" mass="130170">MSRGKQNEARSLRDICVGEDFRLAATMTIEKFRTDEEQNGTVASRQGLNRFITLSRKDGSNILQSPASFQLVKNSRQQIQTLLQRFGLTNKERQELLPRTERAGLFNPVDVYGRDVTKTTGRLNNGIPQIPLPRAPAEFDAFRSSLPVASMHPLIMQMIKEKQVVMITGETGSGKTTQVPQFVLDDACECKYPARIICTQPRRIAALTVAERVAQERGEKVGQTIGYQIRLESRMCFHYVQRDEVHERDRFTDFLLISLRQLLSRHRNLKLILMSAALDTELFQKYFGGCPIIKVSGRLFNVQTNYLEDAIKFTGHITANMLKFMTDKTKVEKQQKQLTDWCSMLSVRPHETGAGEPKPIQHKFPSTLTKIADKAELIADREELEPLLLQEMDMAVAEAWLKGDDDSFTHLLHLIMSENVSVDYQHSDTSATPLMIAAGRGHVDAVEQLLSLGANASVRASNSWTAIDWARRFQHQPIVELLESHVAIFESGVTESSSSRTGQLRELSFEDRELLNAYHYSFDDDKVDLDLILALLLKIHTTQEPGAILVFLPGYDEIITLRERILNEDARFTGCSKFILYTLHSAMQSSDQKRVFKNPPPNTRKIILSTNIAETSITINDIVYVIDSGKVKEKSYDALTHMSMLKSVWIAKSSALQRRGRAGRCRPGVCYHLFSRSRHDTLSQFQQAELLRTPLHELCLHSKLLAPHNTSIADFLSKAPEAPAFMVTRQAVQLLKTIDALDNWEDLTELGHHLVDLPVEPRLGKMVLHSVVLKCLDPILTIVCTLAYRDPFMLPYVPSQKRAALMVRKKFAAGTFSDHMALLRAFQAWQKARGDGWEKTFCERNFLSSATMEVILGMRTQLLGQLRASGFVRARGPGDIRDLNSNSENWAVVKAVICAGTYPYLCRVDRQKRRLFTQKENKVRLHPSSVLGARTANASVTVAAAHAQVLQALPTGWLAYEEATRVHHVAYVRCVTLLTPITLALFAGPARMPLESINEAENRSSDASAEVSSDSEGEEREADAASKATLKIDSWLSFRMDQEAISLVLQLRQKWHCLFLRRMRNPSKPWSQADETVMQTIINILTNEEIEAGLQQPPGIGQRPRPMSSDYVTTGHGSQQRSSEDEVGGQSPQAKCLLPGQRRNPSHSSPLQRAGRF</sequence>
<dbReference type="Pfam" id="PF07717">
    <property type="entry name" value="OB_NTP_bind"/>
    <property type="match status" value="1"/>
</dbReference>
<dbReference type="SMART" id="SM00487">
    <property type="entry name" value="DEXDc"/>
    <property type="match status" value="1"/>
</dbReference>
<dbReference type="SMART" id="SM00490">
    <property type="entry name" value="HELICc"/>
    <property type="match status" value="1"/>
</dbReference>
<feature type="compositionally biased region" description="Polar residues" evidence="6">
    <location>
        <begin position="1110"/>
        <end position="1121"/>
    </location>
</feature>
<dbReference type="Pfam" id="PF21010">
    <property type="entry name" value="HA2_C"/>
    <property type="match status" value="1"/>
</dbReference>
<evidence type="ECO:0000256" key="2">
    <source>
        <dbReference type="ARBA" id="ARBA00022801"/>
    </source>
</evidence>
<dbReference type="Gene3D" id="1.20.120.1080">
    <property type="match status" value="1"/>
</dbReference>
<dbReference type="InterPro" id="IPR011709">
    <property type="entry name" value="DEAD-box_helicase_OB_fold"/>
</dbReference>
<reference evidence="10" key="1">
    <citation type="submission" date="2025-08" db="UniProtKB">
        <authorList>
            <consortium name="RefSeq"/>
        </authorList>
    </citation>
    <scope>IDENTIFICATION</scope>
</reference>
<evidence type="ECO:0000256" key="1">
    <source>
        <dbReference type="ARBA" id="ARBA00022741"/>
    </source>
</evidence>
<feature type="compositionally biased region" description="Low complexity" evidence="6">
    <location>
        <begin position="1095"/>
        <end position="1106"/>
    </location>
</feature>
<evidence type="ECO:0000256" key="5">
    <source>
        <dbReference type="PROSITE-ProRule" id="PRU00023"/>
    </source>
</evidence>
<evidence type="ECO:0000259" key="8">
    <source>
        <dbReference type="PROSITE" id="PS51194"/>
    </source>
</evidence>
<evidence type="ECO:0000256" key="3">
    <source>
        <dbReference type="ARBA" id="ARBA00022806"/>
    </source>
</evidence>
<dbReference type="PROSITE" id="PS50297">
    <property type="entry name" value="ANK_REP_REGION"/>
    <property type="match status" value="1"/>
</dbReference>
<dbReference type="Pfam" id="PF04408">
    <property type="entry name" value="WHD_HA2"/>
    <property type="match status" value="1"/>
</dbReference>
<dbReference type="InterPro" id="IPR027417">
    <property type="entry name" value="P-loop_NTPase"/>
</dbReference>
<dbReference type="GeneID" id="106814004"/>
<dbReference type="GO" id="GO:0004386">
    <property type="term" value="F:helicase activity"/>
    <property type="evidence" value="ECO:0007669"/>
    <property type="project" value="UniProtKB-KW"/>
</dbReference>
<dbReference type="Gene3D" id="3.40.50.300">
    <property type="entry name" value="P-loop containing nucleotide triphosphate hydrolases"/>
    <property type="match status" value="3"/>
</dbReference>
<dbReference type="PROSITE" id="PS50088">
    <property type="entry name" value="ANK_REPEAT"/>
    <property type="match status" value="1"/>
</dbReference>
<dbReference type="Proteomes" id="UP000695022">
    <property type="component" value="Unplaced"/>
</dbReference>
<dbReference type="PANTHER" id="PTHR18934">
    <property type="entry name" value="ATP-DEPENDENT RNA HELICASE"/>
    <property type="match status" value="1"/>
</dbReference>
<dbReference type="CDD" id="cd18791">
    <property type="entry name" value="SF2_C_RHA"/>
    <property type="match status" value="1"/>
</dbReference>
<gene>
    <name evidence="10" type="primary">LOC106814004</name>
</gene>
<keyword evidence="4" id="KW-0067">ATP-binding</keyword>
<dbReference type="SUPFAM" id="SSF48403">
    <property type="entry name" value="Ankyrin repeat"/>
    <property type="match status" value="1"/>
</dbReference>
<organism evidence="9 10">
    <name type="scientific">Priapulus caudatus</name>
    <name type="common">Priapulid worm</name>
    <dbReference type="NCBI Taxonomy" id="37621"/>
    <lineage>
        <taxon>Eukaryota</taxon>
        <taxon>Metazoa</taxon>
        <taxon>Ecdysozoa</taxon>
        <taxon>Scalidophora</taxon>
        <taxon>Priapulida</taxon>
        <taxon>Priapulimorpha</taxon>
        <taxon>Priapulimorphida</taxon>
        <taxon>Priapulidae</taxon>
        <taxon>Priapulus</taxon>
    </lineage>
</organism>
<keyword evidence="5" id="KW-0040">ANK repeat</keyword>
<dbReference type="PANTHER" id="PTHR18934:SF213">
    <property type="entry name" value="3'-5' RNA HELICASE YTHDC2"/>
    <property type="match status" value="1"/>
</dbReference>
<feature type="region of interest" description="Disordered" evidence="6">
    <location>
        <begin position="997"/>
        <end position="1025"/>
    </location>
</feature>
<keyword evidence="2" id="KW-0378">Hydrolase</keyword>
<dbReference type="PROSITE" id="PS51192">
    <property type="entry name" value="HELICASE_ATP_BIND_1"/>
    <property type="match status" value="1"/>
</dbReference>
<protein>
    <submittedName>
        <fullName evidence="10">Probable ATP-dependent RNA helicase YTHDC2</fullName>
    </submittedName>
</protein>
<dbReference type="Pfam" id="PF12796">
    <property type="entry name" value="Ank_2"/>
    <property type="match status" value="1"/>
</dbReference>
<dbReference type="CDD" id="cd17917">
    <property type="entry name" value="DEXHc_RHA-like"/>
    <property type="match status" value="1"/>
</dbReference>
<dbReference type="PROSITE" id="PS51194">
    <property type="entry name" value="HELICASE_CTER"/>
    <property type="match status" value="1"/>
</dbReference>
<dbReference type="SUPFAM" id="SSF52540">
    <property type="entry name" value="P-loop containing nucleoside triphosphate hydrolases"/>
    <property type="match status" value="2"/>
</dbReference>
<feature type="domain" description="Helicase C-terminal" evidence="8">
    <location>
        <begin position="531"/>
        <end position="706"/>
    </location>
</feature>
<proteinExistence type="predicted"/>
<dbReference type="InterPro" id="IPR001650">
    <property type="entry name" value="Helicase_C-like"/>
</dbReference>
<dbReference type="InterPro" id="IPR014001">
    <property type="entry name" value="Helicase_ATP-bd"/>
</dbReference>
<keyword evidence="9" id="KW-1185">Reference proteome</keyword>
<dbReference type="InterPro" id="IPR002110">
    <property type="entry name" value="Ankyrin_rpt"/>
</dbReference>
<dbReference type="SMART" id="SM00248">
    <property type="entry name" value="ANK"/>
    <property type="match status" value="2"/>
</dbReference>
<name>A0ABM1ENH4_PRICU</name>
<dbReference type="InterPro" id="IPR007502">
    <property type="entry name" value="Helicase-assoc_dom"/>
</dbReference>
<dbReference type="Gene3D" id="1.25.40.20">
    <property type="entry name" value="Ankyrin repeat-containing domain"/>
    <property type="match status" value="1"/>
</dbReference>
<dbReference type="InterPro" id="IPR036770">
    <property type="entry name" value="Ankyrin_rpt-contain_sf"/>
</dbReference>
<evidence type="ECO:0000313" key="9">
    <source>
        <dbReference type="Proteomes" id="UP000695022"/>
    </source>
</evidence>
<dbReference type="InterPro" id="IPR048333">
    <property type="entry name" value="HA2_WH"/>
</dbReference>
<dbReference type="RefSeq" id="XP_014673745.1">
    <property type="nucleotide sequence ID" value="XM_014818259.1"/>
</dbReference>
<dbReference type="Pfam" id="PF26026">
    <property type="entry name" value="RNA_hel_CTD"/>
    <property type="match status" value="1"/>
</dbReference>
<evidence type="ECO:0000256" key="4">
    <source>
        <dbReference type="ARBA" id="ARBA00022840"/>
    </source>
</evidence>
<dbReference type="Pfam" id="PF00271">
    <property type="entry name" value="Helicase_C"/>
    <property type="match status" value="1"/>
</dbReference>
<feature type="domain" description="Helicase ATP-binding" evidence="7">
    <location>
        <begin position="156"/>
        <end position="296"/>
    </location>
</feature>
<evidence type="ECO:0000313" key="10">
    <source>
        <dbReference type="RefSeq" id="XP_014673745.1"/>
    </source>
</evidence>
<accession>A0ABM1ENH4</accession>
<dbReference type="InterPro" id="IPR059023">
    <property type="entry name" value="RNA_hel_CTD"/>
</dbReference>
<evidence type="ECO:0000259" key="7">
    <source>
        <dbReference type="PROSITE" id="PS51192"/>
    </source>
</evidence>
<feature type="repeat" description="ANK" evidence="5">
    <location>
        <begin position="429"/>
        <end position="461"/>
    </location>
</feature>